<evidence type="ECO:0000259" key="3">
    <source>
        <dbReference type="PROSITE" id="PS50966"/>
    </source>
</evidence>
<sequence>MSQTDEYRFMKKQLDILKKPFKGKGKERADCLAQLAKEEVHLHGAYQTELQCWTCSCLSYLISQFLLCKHLICAANKKLKNKPLTNLKFFLNLGQNHYPPFYLIPGIHTEDLVTTDNETEVAIKVLGRTNGTIEVHIATSSIGQRSSSPHIPDSVNGDQSGDEENRGEEGHGDDGHSMDVEQQTDLPCNAEVECVQHTATRFIHLQQCLETIRQVPMVPGGVHPKMSEALEAVLIPFKRMSADINKNKSHRSSQ</sequence>
<dbReference type="Proteomes" id="UP000054166">
    <property type="component" value="Unassembled WGS sequence"/>
</dbReference>
<reference evidence="5" key="2">
    <citation type="submission" date="2015-01" db="EMBL/GenBank/DDBJ databases">
        <title>Evolutionary Origins and Diversification of the Mycorrhizal Mutualists.</title>
        <authorList>
            <consortium name="DOE Joint Genome Institute"/>
            <consortium name="Mycorrhizal Genomics Consortium"/>
            <person name="Kohler A."/>
            <person name="Kuo A."/>
            <person name="Nagy L.G."/>
            <person name="Floudas D."/>
            <person name="Copeland A."/>
            <person name="Barry K.W."/>
            <person name="Cichocki N."/>
            <person name="Veneault-Fourrey C."/>
            <person name="LaButti K."/>
            <person name="Lindquist E.A."/>
            <person name="Lipzen A."/>
            <person name="Lundell T."/>
            <person name="Morin E."/>
            <person name="Murat C."/>
            <person name="Riley R."/>
            <person name="Ohm R."/>
            <person name="Sun H."/>
            <person name="Tunlid A."/>
            <person name="Henrissat B."/>
            <person name="Grigoriev I.V."/>
            <person name="Hibbett D.S."/>
            <person name="Martin F."/>
        </authorList>
    </citation>
    <scope>NUCLEOTIDE SEQUENCE [LARGE SCALE GENOMIC DNA]</scope>
    <source>
        <strain evidence="5">F 1598</strain>
    </source>
</reference>
<feature type="region of interest" description="Disordered" evidence="2">
    <location>
        <begin position="139"/>
        <end position="181"/>
    </location>
</feature>
<evidence type="ECO:0000256" key="2">
    <source>
        <dbReference type="SAM" id="MobiDB-lite"/>
    </source>
</evidence>
<dbReference type="OrthoDB" id="3262412at2759"/>
<dbReference type="InParanoid" id="A0A0C3G8K5"/>
<proteinExistence type="predicted"/>
<feature type="domain" description="SWIM-type" evidence="3">
    <location>
        <begin position="46"/>
        <end position="79"/>
    </location>
</feature>
<evidence type="ECO:0000313" key="5">
    <source>
        <dbReference type="Proteomes" id="UP000054166"/>
    </source>
</evidence>
<gene>
    <name evidence="4" type="ORF">PILCRDRAFT_4225</name>
</gene>
<dbReference type="HOGENOM" id="CLU_1094640_0_0_1"/>
<name>A0A0C3G8K5_PILCF</name>
<dbReference type="AlphaFoldDB" id="A0A0C3G8K5"/>
<feature type="compositionally biased region" description="Basic and acidic residues" evidence="2">
    <location>
        <begin position="163"/>
        <end position="179"/>
    </location>
</feature>
<dbReference type="InterPro" id="IPR007527">
    <property type="entry name" value="Znf_SWIM"/>
</dbReference>
<feature type="compositionally biased region" description="Polar residues" evidence="2">
    <location>
        <begin position="139"/>
        <end position="149"/>
    </location>
</feature>
<evidence type="ECO:0000313" key="4">
    <source>
        <dbReference type="EMBL" id="KIM86981.1"/>
    </source>
</evidence>
<accession>A0A0C3G8K5</accession>
<keyword evidence="5" id="KW-1185">Reference proteome</keyword>
<dbReference type="GO" id="GO:0008270">
    <property type="term" value="F:zinc ion binding"/>
    <property type="evidence" value="ECO:0007669"/>
    <property type="project" value="UniProtKB-KW"/>
</dbReference>
<keyword evidence="1" id="KW-0863">Zinc-finger</keyword>
<dbReference type="PROSITE" id="PS50966">
    <property type="entry name" value="ZF_SWIM"/>
    <property type="match status" value="1"/>
</dbReference>
<dbReference type="EMBL" id="KN832980">
    <property type="protein sequence ID" value="KIM86981.1"/>
    <property type="molecule type" value="Genomic_DNA"/>
</dbReference>
<organism evidence="4 5">
    <name type="scientific">Piloderma croceum (strain F 1598)</name>
    <dbReference type="NCBI Taxonomy" id="765440"/>
    <lineage>
        <taxon>Eukaryota</taxon>
        <taxon>Fungi</taxon>
        <taxon>Dikarya</taxon>
        <taxon>Basidiomycota</taxon>
        <taxon>Agaricomycotina</taxon>
        <taxon>Agaricomycetes</taxon>
        <taxon>Agaricomycetidae</taxon>
        <taxon>Atheliales</taxon>
        <taxon>Atheliaceae</taxon>
        <taxon>Piloderma</taxon>
    </lineage>
</organism>
<keyword evidence="1" id="KW-0862">Zinc</keyword>
<protein>
    <recommendedName>
        <fullName evidence="3">SWIM-type domain-containing protein</fullName>
    </recommendedName>
</protein>
<keyword evidence="1" id="KW-0479">Metal-binding</keyword>
<evidence type="ECO:0000256" key="1">
    <source>
        <dbReference type="PROSITE-ProRule" id="PRU00325"/>
    </source>
</evidence>
<reference evidence="4 5" key="1">
    <citation type="submission" date="2014-04" db="EMBL/GenBank/DDBJ databases">
        <authorList>
            <consortium name="DOE Joint Genome Institute"/>
            <person name="Kuo A."/>
            <person name="Tarkka M."/>
            <person name="Buscot F."/>
            <person name="Kohler A."/>
            <person name="Nagy L.G."/>
            <person name="Floudas D."/>
            <person name="Copeland A."/>
            <person name="Barry K.W."/>
            <person name="Cichocki N."/>
            <person name="Veneault-Fourrey C."/>
            <person name="LaButti K."/>
            <person name="Lindquist E.A."/>
            <person name="Lipzen A."/>
            <person name="Lundell T."/>
            <person name="Morin E."/>
            <person name="Murat C."/>
            <person name="Sun H."/>
            <person name="Tunlid A."/>
            <person name="Henrissat B."/>
            <person name="Grigoriev I.V."/>
            <person name="Hibbett D.S."/>
            <person name="Martin F."/>
            <person name="Nordberg H.P."/>
            <person name="Cantor M.N."/>
            <person name="Hua S.X."/>
        </authorList>
    </citation>
    <scope>NUCLEOTIDE SEQUENCE [LARGE SCALE GENOMIC DNA]</scope>
    <source>
        <strain evidence="4 5">F 1598</strain>
    </source>
</reference>